<evidence type="ECO:0000313" key="7">
    <source>
        <dbReference type="RefSeq" id="XP_025835423.1"/>
    </source>
</evidence>
<dbReference type="InParanoid" id="A0A7F5RHG2"/>
<protein>
    <recommendedName>
        <fullName evidence="3">beta-N-acetylhexosaminidase</fullName>
        <ecNumber evidence="3">3.2.1.52</ecNumber>
    </recommendedName>
</protein>
<evidence type="ECO:0000256" key="2">
    <source>
        <dbReference type="ARBA" id="ARBA00006285"/>
    </source>
</evidence>
<accession>A0A7F5RHG2</accession>
<dbReference type="PANTHER" id="PTHR21040:SF8">
    <property type="entry name" value="BCDNA.GH04120"/>
    <property type="match status" value="1"/>
</dbReference>
<sequence length="119" mass="13968">MEFALKYSDWSKLREVSNSPQALCPSRNGSLELIKQIIQQVMALHPKAKYLHIGCDEVYHMGECEICRLELRENLFLRHVRNVAAIIHEKFPSLRLIIWDDMLRHISQQSMQEISCMLC</sequence>
<feature type="domain" description="Glycoside hydrolase family 20 catalytic" evidence="5">
    <location>
        <begin position="9"/>
        <end position="110"/>
    </location>
</feature>
<dbReference type="AlphaFoldDB" id="A0A7F5RHG2"/>
<dbReference type="InterPro" id="IPR015883">
    <property type="entry name" value="Glyco_hydro_20_cat"/>
</dbReference>
<comment type="similarity">
    <text evidence="2">Belongs to the glycosyl hydrolase 20 family.</text>
</comment>
<dbReference type="GO" id="GO:0005975">
    <property type="term" value="P:carbohydrate metabolic process"/>
    <property type="evidence" value="ECO:0007669"/>
    <property type="project" value="InterPro"/>
</dbReference>
<keyword evidence="4" id="KW-0378">Hydrolase</keyword>
<dbReference type="GO" id="GO:0004563">
    <property type="term" value="F:beta-N-acetylhexosaminidase activity"/>
    <property type="evidence" value="ECO:0007669"/>
    <property type="project" value="UniProtKB-EC"/>
</dbReference>
<dbReference type="Gene3D" id="3.20.20.80">
    <property type="entry name" value="Glycosidases"/>
    <property type="match status" value="1"/>
</dbReference>
<dbReference type="PANTHER" id="PTHR21040">
    <property type="entry name" value="BCDNA.GH04120"/>
    <property type="match status" value="1"/>
</dbReference>
<dbReference type="Pfam" id="PF00728">
    <property type="entry name" value="Glyco_hydro_20"/>
    <property type="match status" value="1"/>
</dbReference>
<dbReference type="Proteomes" id="UP000192223">
    <property type="component" value="Unplaced"/>
</dbReference>
<evidence type="ECO:0000256" key="1">
    <source>
        <dbReference type="ARBA" id="ARBA00001231"/>
    </source>
</evidence>
<dbReference type="GeneID" id="112906058"/>
<evidence type="ECO:0000256" key="3">
    <source>
        <dbReference type="ARBA" id="ARBA00012663"/>
    </source>
</evidence>
<dbReference type="InterPro" id="IPR038901">
    <property type="entry name" value="HEXDC-like"/>
</dbReference>
<name>A0A7F5RHG2_AGRPL</name>
<dbReference type="EC" id="3.2.1.52" evidence="3"/>
<dbReference type="InterPro" id="IPR017853">
    <property type="entry name" value="GH"/>
</dbReference>
<evidence type="ECO:0000313" key="6">
    <source>
        <dbReference type="Proteomes" id="UP000192223"/>
    </source>
</evidence>
<evidence type="ECO:0000256" key="4">
    <source>
        <dbReference type="ARBA" id="ARBA00022801"/>
    </source>
</evidence>
<keyword evidence="6" id="KW-1185">Reference proteome</keyword>
<proteinExistence type="inferred from homology"/>
<dbReference type="SUPFAM" id="SSF51445">
    <property type="entry name" value="(Trans)glycosidases"/>
    <property type="match status" value="1"/>
</dbReference>
<dbReference type="KEGG" id="apln:112906058"/>
<reference evidence="7" key="1">
    <citation type="submission" date="2025-08" db="UniProtKB">
        <authorList>
            <consortium name="RefSeq"/>
        </authorList>
    </citation>
    <scope>IDENTIFICATION</scope>
    <source>
        <tissue evidence="7">Entire body</tissue>
    </source>
</reference>
<dbReference type="RefSeq" id="XP_025835423.1">
    <property type="nucleotide sequence ID" value="XM_025979638.1"/>
</dbReference>
<gene>
    <name evidence="7" type="primary">LOC112906058</name>
</gene>
<evidence type="ECO:0000259" key="5">
    <source>
        <dbReference type="Pfam" id="PF00728"/>
    </source>
</evidence>
<organism evidence="6 7">
    <name type="scientific">Agrilus planipennis</name>
    <name type="common">Emerald ash borer</name>
    <name type="synonym">Agrilus marcopoli</name>
    <dbReference type="NCBI Taxonomy" id="224129"/>
    <lineage>
        <taxon>Eukaryota</taxon>
        <taxon>Metazoa</taxon>
        <taxon>Ecdysozoa</taxon>
        <taxon>Arthropoda</taxon>
        <taxon>Hexapoda</taxon>
        <taxon>Insecta</taxon>
        <taxon>Pterygota</taxon>
        <taxon>Neoptera</taxon>
        <taxon>Endopterygota</taxon>
        <taxon>Coleoptera</taxon>
        <taxon>Polyphaga</taxon>
        <taxon>Elateriformia</taxon>
        <taxon>Buprestoidea</taxon>
        <taxon>Buprestidae</taxon>
        <taxon>Agrilinae</taxon>
        <taxon>Agrilus</taxon>
    </lineage>
</organism>
<dbReference type="OrthoDB" id="10023921at2759"/>
<comment type="catalytic activity">
    <reaction evidence="1">
        <text>Hydrolysis of terminal non-reducing N-acetyl-D-hexosamine residues in N-acetyl-beta-D-hexosaminides.</text>
        <dbReference type="EC" id="3.2.1.52"/>
    </reaction>
</comment>